<dbReference type="Pfam" id="PF04246">
    <property type="entry name" value="RseC_MucC"/>
    <property type="match status" value="1"/>
</dbReference>
<reference evidence="2 3" key="1">
    <citation type="journal article" date="2016" name="Nat. Commun.">
        <title>Thousands of microbial genomes shed light on interconnected biogeochemical processes in an aquifer system.</title>
        <authorList>
            <person name="Anantharaman K."/>
            <person name="Brown C.T."/>
            <person name="Hug L.A."/>
            <person name="Sharon I."/>
            <person name="Castelle C.J."/>
            <person name="Probst A.J."/>
            <person name="Thomas B.C."/>
            <person name="Singh A."/>
            <person name="Wilkins M.J."/>
            <person name="Karaoz U."/>
            <person name="Brodie E.L."/>
            <person name="Williams K.H."/>
            <person name="Hubbard S.S."/>
            <person name="Banfield J.F."/>
        </authorList>
    </citation>
    <scope>NUCLEOTIDE SEQUENCE [LARGE SCALE GENOMIC DNA]</scope>
</reference>
<name>A0A1F4T5X0_UNCSA</name>
<dbReference type="Proteomes" id="UP000178602">
    <property type="component" value="Unassembled WGS sequence"/>
</dbReference>
<feature type="transmembrane region" description="Helical" evidence="1">
    <location>
        <begin position="67"/>
        <end position="86"/>
    </location>
</feature>
<proteinExistence type="predicted"/>
<gene>
    <name evidence="2" type="ORF">A3K49_03790</name>
</gene>
<protein>
    <recommendedName>
        <fullName evidence="4">Fis family transcriptional regulator</fullName>
    </recommendedName>
</protein>
<evidence type="ECO:0000313" key="2">
    <source>
        <dbReference type="EMBL" id="OGC28098.1"/>
    </source>
</evidence>
<dbReference type="PANTHER" id="PTHR35867">
    <property type="entry name" value="PROTEIN RSEC"/>
    <property type="match status" value="1"/>
</dbReference>
<dbReference type="AlphaFoldDB" id="A0A1F4T5X0"/>
<keyword evidence="1" id="KW-0812">Transmembrane</keyword>
<dbReference type="EMBL" id="MEUG01000001">
    <property type="protein sequence ID" value="OGC28098.1"/>
    <property type="molecule type" value="Genomic_DNA"/>
</dbReference>
<sequence>MIEIGKVTKIDGELAEIIFQRNPACGSCTACKAMADGKMIATVFNQAGGKIGEEVEVEFSDRSFARAALVVFGLPLFLFFLGYYLGQLYFGEAGGIVGAVVLLMASFGLVRLIDQFFPKGSLPRIVAICTKRP</sequence>
<evidence type="ECO:0000256" key="1">
    <source>
        <dbReference type="SAM" id="Phobius"/>
    </source>
</evidence>
<keyword evidence="1" id="KW-1133">Transmembrane helix</keyword>
<dbReference type="PANTHER" id="PTHR35867:SF1">
    <property type="entry name" value="PROTEIN RSEC"/>
    <property type="match status" value="1"/>
</dbReference>
<organism evidence="2 3">
    <name type="scientific">candidate division WOR-1 bacterium RIFOXYC12_FULL_54_18</name>
    <dbReference type="NCBI Taxonomy" id="1802584"/>
    <lineage>
        <taxon>Bacteria</taxon>
        <taxon>Bacillati</taxon>
        <taxon>Saganbacteria</taxon>
    </lineage>
</organism>
<comment type="caution">
    <text evidence="2">The sequence shown here is derived from an EMBL/GenBank/DDBJ whole genome shotgun (WGS) entry which is preliminary data.</text>
</comment>
<accession>A0A1F4T5X0</accession>
<evidence type="ECO:0008006" key="4">
    <source>
        <dbReference type="Google" id="ProtNLM"/>
    </source>
</evidence>
<keyword evidence="1" id="KW-0472">Membrane</keyword>
<feature type="transmembrane region" description="Helical" evidence="1">
    <location>
        <begin position="92"/>
        <end position="113"/>
    </location>
</feature>
<evidence type="ECO:0000313" key="3">
    <source>
        <dbReference type="Proteomes" id="UP000178602"/>
    </source>
</evidence>
<dbReference type="InterPro" id="IPR007359">
    <property type="entry name" value="SigmaE_reg_RseC_MucC"/>
</dbReference>